<evidence type="ECO:0000256" key="1">
    <source>
        <dbReference type="ARBA" id="ARBA00022723"/>
    </source>
</evidence>
<feature type="compositionally biased region" description="Polar residues" evidence="5">
    <location>
        <begin position="361"/>
        <end position="379"/>
    </location>
</feature>
<dbReference type="PROSITE" id="PS01359">
    <property type="entry name" value="ZF_PHD_1"/>
    <property type="match status" value="1"/>
</dbReference>
<reference evidence="7 8" key="1">
    <citation type="journal article" date="2006" name="Science">
        <title>Phytophthora genome sequences uncover evolutionary origins and mechanisms of pathogenesis.</title>
        <authorList>
            <person name="Tyler B.M."/>
            <person name="Tripathy S."/>
            <person name="Zhang X."/>
            <person name="Dehal P."/>
            <person name="Jiang R.H."/>
            <person name="Aerts A."/>
            <person name="Arredondo F.D."/>
            <person name="Baxter L."/>
            <person name="Bensasson D."/>
            <person name="Beynon J.L."/>
            <person name="Chapman J."/>
            <person name="Damasceno C.M."/>
            <person name="Dorrance A.E."/>
            <person name="Dou D."/>
            <person name="Dickerman A.W."/>
            <person name="Dubchak I.L."/>
            <person name="Garbelotto M."/>
            <person name="Gijzen M."/>
            <person name="Gordon S.G."/>
            <person name="Govers F."/>
            <person name="Grunwald N.J."/>
            <person name="Huang W."/>
            <person name="Ivors K.L."/>
            <person name="Jones R.W."/>
            <person name="Kamoun S."/>
            <person name="Krampis K."/>
            <person name="Lamour K.H."/>
            <person name="Lee M.K."/>
            <person name="McDonald W.H."/>
            <person name="Medina M."/>
            <person name="Meijer H.J."/>
            <person name="Nordberg E.K."/>
            <person name="Maclean D.J."/>
            <person name="Ospina-Giraldo M.D."/>
            <person name="Morris P.F."/>
            <person name="Phuntumart V."/>
            <person name="Putnam N.H."/>
            <person name="Rash S."/>
            <person name="Rose J.K."/>
            <person name="Sakihama Y."/>
            <person name="Salamov A.A."/>
            <person name="Savidor A."/>
            <person name="Scheuring C.F."/>
            <person name="Smith B.M."/>
            <person name="Sobral B.W."/>
            <person name="Terry A."/>
            <person name="Torto-Alalibo T.A."/>
            <person name="Win J."/>
            <person name="Xu Z."/>
            <person name="Zhang H."/>
            <person name="Grigoriev I.V."/>
            <person name="Rokhsar D.S."/>
            <person name="Boore J.L."/>
        </authorList>
    </citation>
    <scope>NUCLEOTIDE SEQUENCE [LARGE SCALE GENOMIC DNA]</scope>
    <source>
        <strain evidence="7 8">P6497</strain>
    </source>
</reference>
<dbReference type="InParanoid" id="G4YQJ1"/>
<feature type="compositionally biased region" description="Basic residues" evidence="5">
    <location>
        <begin position="428"/>
        <end position="438"/>
    </location>
</feature>
<dbReference type="Gene3D" id="1.10.10.60">
    <property type="entry name" value="Homeodomain-like"/>
    <property type="match status" value="1"/>
</dbReference>
<evidence type="ECO:0000256" key="2">
    <source>
        <dbReference type="ARBA" id="ARBA00022771"/>
    </source>
</evidence>
<feature type="domain" description="PHD-type" evidence="6">
    <location>
        <begin position="193"/>
        <end position="242"/>
    </location>
</feature>
<feature type="region of interest" description="Disordered" evidence="5">
    <location>
        <begin position="1"/>
        <end position="25"/>
    </location>
</feature>
<dbReference type="Proteomes" id="UP000002640">
    <property type="component" value="Unassembled WGS sequence"/>
</dbReference>
<feature type="region of interest" description="Disordered" evidence="5">
    <location>
        <begin position="276"/>
        <end position="449"/>
    </location>
</feature>
<sequence>MEAEVDDAACRAEIPPMLSQEERDALAYTPRCQQRWGERPDEGAAPPPTAEDIEEFLKEFAWLKETELALQCLFEGEFDVPKAVGLLHAARRQRYKARRDRDERLPSEEFKDAVAAHGKKFHLVKKALGEKVITREVVSKYYLWKRTPEFREWRLRQTVKKTKKKKKEAELLRQWGDESDEDSETKAFLGYHHERCELCATGGKLLCCDGCARAYHFSCVQPPITKIPRQDEDWFCAHCQKAFGGPTPKLVPNEYGYATAPLLGVARSLSEAITDVSSYEDEDEDDEDDNSDDEGDDDEGGAGSESNDELASEHSSNTSDRPSTEELSSNAGYSGSHTDNESDSTGIKAPSSSPGARSSGLAKQSSSAEGGSPAQQQQQVREEIKPTGPSSDSSHAHAATSRSVAHSVKSSPAGVKTLPPVQPERPGSGRKRQRKMQAPRRIPPSRFDS</sequence>
<evidence type="ECO:0000256" key="5">
    <source>
        <dbReference type="SAM" id="MobiDB-lite"/>
    </source>
</evidence>
<dbReference type="SMR" id="G4YQJ1"/>
<evidence type="ECO:0000313" key="8">
    <source>
        <dbReference type="Proteomes" id="UP000002640"/>
    </source>
</evidence>
<feature type="compositionally biased region" description="Acidic residues" evidence="5">
    <location>
        <begin position="278"/>
        <end position="310"/>
    </location>
</feature>
<dbReference type="GO" id="GO:0008270">
    <property type="term" value="F:zinc ion binding"/>
    <property type="evidence" value="ECO:0007669"/>
    <property type="project" value="UniProtKB-KW"/>
</dbReference>
<dbReference type="Gene3D" id="3.30.40.10">
    <property type="entry name" value="Zinc/RING finger domain, C3HC4 (zinc finger)"/>
    <property type="match status" value="1"/>
</dbReference>
<dbReference type="InterPro" id="IPR013083">
    <property type="entry name" value="Znf_RING/FYVE/PHD"/>
</dbReference>
<evidence type="ECO:0000259" key="6">
    <source>
        <dbReference type="PROSITE" id="PS50016"/>
    </source>
</evidence>
<dbReference type="GeneID" id="20648611"/>
<dbReference type="InterPro" id="IPR019787">
    <property type="entry name" value="Znf_PHD-finger"/>
</dbReference>
<dbReference type="Pfam" id="PF00628">
    <property type="entry name" value="PHD"/>
    <property type="match status" value="1"/>
</dbReference>
<proteinExistence type="predicted"/>
<dbReference type="InterPro" id="IPR001965">
    <property type="entry name" value="Znf_PHD"/>
</dbReference>
<evidence type="ECO:0000256" key="3">
    <source>
        <dbReference type="ARBA" id="ARBA00022833"/>
    </source>
</evidence>
<keyword evidence="8" id="KW-1185">Reference proteome</keyword>
<dbReference type="PANTHER" id="PTHR24102:SF28">
    <property type="entry name" value="PHD-TYPE DOMAIN-CONTAINING PROTEIN"/>
    <property type="match status" value="1"/>
</dbReference>
<keyword evidence="2 4" id="KW-0863">Zinc-finger</keyword>
<dbReference type="InterPro" id="IPR011011">
    <property type="entry name" value="Znf_FYVE_PHD"/>
</dbReference>
<feature type="compositionally biased region" description="Polar residues" evidence="5">
    <location>
        <begin position="313"/>
        <end position="337"/>
    </location>
</feature>
<dbReference type="AlphaFoldDB" id="G4YQJ1"/>
<accession>G4YQJ1</accession>
<evidence type="ECO:0000313" key="7">
    <source>
        <dbReference type="EMBL" id="EGZ30115.1"/>
    </source>
</evidence>
<dbReference type="SUPFAM" id="SSF57903">
    <property type="entry name" value="FYVE/PHD zinc finger"/>
    <property type="match status" value="1"/>
</dbReference>
<dbReference type="EMBL" id="JH159151">
    <property type="protein sequence ID" value="EGZ30115.1"/>
    <property type="molecule type" value="Genomic_DNA"/>
</dbReference>
<evidence type="ECO:0000256" key="4">
    <source>
        <dbReference type="PROSITE-ProRule" id="PRU00146"/>
    </source>
</evidence>
<dbReference type="SMART" id="SM00249">
    <property type="entry name" value="PHD"/>
    <property type="match status" value="1"/>
</dbReference>
<dbReference type="KEGG" id="psoj:PHYSODRAFT_344182"/>
<dbReference type="PANTHER" id="PTHR24102">
    <property type="entry name" value="PHD FINGER PROTEIN"/>
    <property type="match status" value="1"/>
</dbReference>
<dbReference type="CDD" id="cd15539">
    <property type="entry name" value="PHD1_AIRE"/>
    <property type="match status" value="1"/>
</dbReference>
<keyword evidence="1" id="KW-0479">Metal-binding</keyword>
<name>G4YQJ1_PHYSP</name>
<keyword evidence="3" id="KW-0862">Zinc</keyword>
<dbReference type="STRING" id="1094619.G4YQJ1"/>
<gene>
    <name evidence="7" type="ORF">PHYSODRAFT_344182</name>
</gene>
<dbReference type="OMA" id="WGERHIE"/>
<organism evidence="7 8">
    <name type="scientific">Phytophthora sojae (strain P6497)</name>
    <name type="common">Soybean stem and root rot agent</name>
    <name type="synonym">Phytophthora megasperma f. sp. glycines</name>
    <dbReference type="NCBI Taxonomy" id="1094619"/>
    <lineage>
        <taxon>Eukaryota</taxon>
        <taxon>Sar</taxon>
        <taxon>Stramenopiles</taxon>
        <taxon>Oomycota</taxon>
        <taxon>Peronosporomycetes</taxon>
        <taxon>Peronosporales</taxon>
        <taxon>Peronosporaceae</taxon>
        <taxon>Phytophthora</taxon>
    </lineage>
</organism>
<dbReference type="InterPro" id="IPR019786">
    <property type="entry name" value="Zinc_finger_PHD-type_CS"/>
</dbReference>
<feature type="compositionally biased region" description="Low complexity" evidence="5">
    <location>
        <begin position="390"/>
        <end position="407"/>
    </location>
</feature>
<dbReference type="PROSITE" id="PS50016">
    <property type="entry name" value="ZF_PHD_2"/>
    <property type="match status" value="1"/>
</dbReference>
<protein>
    <recommendedName>
        <fullName evidence="6">PHD-type domain-containing protein</fullName>
    </recommendedName>
</protein>
<feature type="region of interest" description="Disordered" evidence="5">
    <location>
        <begin position="30"/>
        <end position="49"/>
    </location>
</feature>
<dbReference type="RefSeq" id="XP_009517390.1">
    <property type="nucleotide sequence ID" value="XM_009519095.1"/>
</dbReference>
<feature type="compositionally biased region" description="Low complexity" evidence="5">
    <location>
        <begin position="349"/>
        <end position="360"/>
    </location>
</feature>